<dbReference type="PANTHER" id="PTHR34703">
    <property type="entry name" value="ANTIPORTER SUBUNIT MNHG2-RELATED"/>
    <property type="match status" value="1"/>
</dbReference>
<evidence type="ECO:0000313" key="2">
    <source>
        <dbReference type="EMBL" id="ADU92344.1"/>
    </source>
</evidence>
<reference evidence="2 3" key="1">
    <citation type="journal article" date="2011" name="J. Bacteriol.">
        <title>Genome sequence of Taylorella equigenitalis MCE9, the causative agent of contagious equine metritis.</title>
        <authorList>
            <person name="Hebert L."/>
            <person name="Moumen B."/>
            <person name="Duquesne F."/>
            <person name="Breuil M.F."/>
            <person name="Laugier C."/>
            <person name="Batto J.M."/>
            <person name="Renault P."/>
            <person name="Petry S."/>
        </authorList>
    </citation>
    <scope>NUCLEOTIDE SEQUENCE [LARGE SCALE GENOMIC DNA]</scope>
    <source>
        <strain evidence="2 3">MCE9</strain>
    </source>
</reference>
<proteinExistence type="predicted"/>
<accession>A0A654KJ34</accession>
<feature type="transmembrane region" description="Helical" evidence="1">
    <location>
        <begin position="43"/>
        <end position="64"/>
    </location>
</feature>
<dbReference type="Proteomes" id="UP000007472">
    <property type="component" value="Chromosome"/>
</dbReference>
<gene>
    <name evidence="2" type="ordered locus">TEQUI_1430</name>
</gene>
<feature type="transmembrane region" description="Helical" evidence="1">
    <location>
        <begin position="6"/>
        <end position="31"/>
    </location>
</feature>
<evidence type="ECO:0000256" key="1">
    <source>
        <dbReference type="SAM" id="Phobius"/>
    </source>
</evidence>
<evidence type="ECO:0000313" key="3">
    <source>
        <dbReference type="Proteomes" id="UP000007472"/>
    </source>
</evidence>
<dbReference type="EMBL" id="CP002456">
    <property type="protein sequence ID" value="ADU92344.1"/>
    <property type="molecule type" value="Genomic_DNA"/>
</dbReference>
<dbReference type="AlphaFoldDB" id="A0A654KJ34"/>
<dbReference type="InterPro" id="IPR005133">
    <property type="entry name" value="PhaG_MnhG_YufB"/>
</dbReference>
<dbReference type="NCBIfam" id="TIGR01300">
    <property type="entry name" value="CPA3_mnhG_phaG"/>
    <property type="match status" value="1"/>
</dbReference>
<dbReference type="KEGG" id="teq:TEQUI_1430"/>
<dbReference type="Pfam" id="PF03334">
    <property type="entry name" value="PhaG_MnhG_YufB"/>
    <property type="match status" value="1"/>
</dbReference>
<dbReference type="GO" id="GO:0015385">
    <property type="term" value="F:sodium:proton antiporter activity"/>
    <property type="evidence" value="ECO:0007669"/>
    <property type="project" value="TreeGrafter"/>
</dbReference>
<keyword evidence="1" id="KW-0812">Transmembrane</keyword>
<feature type="transmembrane region" description="Helical" evidence="1">
    <location>
        <begin position="70"/>
        <end position="92"/>
    </location>
</feature>
<organism evidence="2 3">
    <name type="scientific">Taylorella equigenitalis (strain MCE9)</name>
    <dbReference type="NCBI Taxonomy" id="937774"/>
    <lineage>
        <taxon>Bacteria</taxon>
        <taxon>Pseudomonadati</taxon>
        <taxon>Pseudomonadota</taxon>
        <taxon>Betaproteobacteria</taxon>
        <taxon>Burkholderiales</taxon>
        <taxon>Alcaligenaceae</taxon>
        <taxon>Taylorella</taxon>
    </lineage>
</organism>
<dbReference type="PANTHER" id="PTHR34703:SF1">
    <property type="entry name" value="ANTIPORTER SUBUNIT MNHG2-RELATED"/>
    <property type="match status" value="1"/>
</dbReference>
<protein>
    <submittedName>
        <fullName evidence="2">Na(+) H(+) antiporter subunit G</fullName>
    </submittedName>
</protein>
<sequence>MNDIPLWATILIAIFLVIGSTVTMIGSIGLVKFKNFSSRIHATALGSTLGTLLVMIASMAFSYFLHDRVFFHEILLVIVLFITSPISTSLMLRSYTLRMERLGIHD</sequence>
<keyword evidence="1" id="KW-1133">Transmembrane helix</keyword>
<keyword evidence="1" id="KW-0472">Membrane</keyword>
<name>A0A654KJ34_TAYEM</name>